<dbReference type="PANTHER" id="PTHR43437">
    <property type="entry name" value="HYDROXYACYL-THIOESTER DEHYDRATASE TYPE 2, MITOCHONDRIAL-RELATED"/>
    <property type="match status" value="1"/>
</dbReference>
<dbReference type="Gene3D" id="3.10.129.10">
    <property type="entry name" value="Hotdog Thioesterase"/>
    <property type="match status" value="1"/>
</dbReference>
<dbReference type="GO" id="GO:0019171">
    <property type="term" value="F:(3R)-hydroxyacyl-[acyl-carrier-protein] dehydratase activity"/>
    <property type="evidence" value="ECO:0007669"/>
    <property type="project" value="TreeGrafter"/>
</dbReference>
<dbReference type="InterPro" id="IPR029069">
    <property type="entry name" value="HotDog_dom_sf"/>
</dbReference>
<gene>
    <name evidence="2" type="ORF">BM613_01240</name>
</gene>
<evidence type="ECO:0000313" key="2">
    <source>
        <dbReference type="EMBL" id="PWI58750.1"/>
    </source>
</evidence>
<protein>
    <submittedName>
        <fullName evidence="2">Dehydratase</fullName>
    </submittedName>
</protein>
<dbReference type="OrthoDB" id="160199at2"/>
<evidence type="ECO:0000259" key="1">
    <source>
        <dbReference type="Pfam" id="PF13452"/>
    </source>
</evidence>
<dbReference type="PIRSF" id="PIRSF018072">
    <property type="entry name" value="UCP018072"/>
    <property type="match status" value="1"/>
</dbReference>
<organism evidence="2 3">
    <name type="scientific">Sulfoacidibacillus thermotolerans</name>
    <name type="common">Acidibacillus sulfuroxidans</name>
    <dbReference type="NCBI Taxonomy" id="1765684"/>
    <lineage>
        <taxon>Bacteria</taxon>
        <taxon>Bacillati</taxon>
        <taxon>Bacillota</taxon>
        <taxon>Bacilli</taxon>
        <taxon>Bacillales</taxon>
        <taxon>Alicyclobacillaceae</taxon>
        <taxon>Sulfoacidibacillus</taxon>
    </lineage>
</organism>
<feature type="domain" description="FAS1-like dehydratase" evidence="1">
    <location>
        <begin position="5"/>
        <end position="132"/>
    </location>
</feature>
<dbReference type="AlphaFoldDB" id="A0A2U3DBU6"/>
<comment type="caution">
    <text evidence="2">The sequence shown here is derived from an EMBL/GenBank/DDBJ whole genome shotgun (WGS) entry which is preliminary data.</text>
</comment>
<dbReference type="GO" id="GO:0006633">
    <property type="term" value="P:fatty acid biosynthetic process"/>
    <property type="evidence" value="ECO:0007669"/>
    <property type="project" value="TreeGrafter"/>
</dbReference>
<dbReference type="Pfam" id="PF13452">
    <property type="entry name" value="FAS1_DH_region"/>
    <property type="match status" value="1"/>
</dbReference>
<dbReference type="InterPro" id="IPR039569">
    <property type="entry name" value="FAS1-like_DH_region"/>
</dbReference>
<dbReference type="InterPro" id="IPR016709">
    <property type="entry name" value="HadA-like"/>
</dbReference>
<accession>A0A2U3DBU6</accession>
<proteinExistence type="predicted"/>
<keyword evidence="3" id="KW-1185">Reference proteome</keyword>
<dbReference type="PANTHER" id="PTHR43437:SF3">
    <property type="entry name" value="HYDROXYACYL-THIOESTER DEHYDRATASE TYPE 2, MITOCHONDRIAL"/>
    <property type="match status" value="1"/>
</dbReference>
<dbReference type="CDD" id="cd03441">
    <property type="entry name" value="R_hydratase_like"/>
    <property type="match status" value="1"/>
</dbReference>
<dbReference type="EMBL" id="MPDK01000002">
    <property type="protein sequence ID" value="PWI58750.1"/>
    <property type="molecule type" value="Genomic_DNA"/>
</dbReference>
<dbReference type="Proteomes" id="UP000245380">
    <property type="component" value="Unassembled WGS sequence"/>
</dbReference>
<name>A0A2U3DBU6_SULT2</name>
<dbReference type="RefSeq" id="WP_109429342.1">
    <property type="nucleotide sequence ID" value="NZ_MPDK01000002.1"/>
</dbReference>
<dbReference type="InterPro" id="IPR050965">
    <property type="entry name" value="UPF0336/Enoyl-CoA_hydratase"/>
</dbReference>
<reference evidence="2 3" key="1">
    <citation type="submission" date="2016-11" db="EMBL/GenBank/DDBJ databases">
        <title>Comparative genomics of Acidibacillus ferroxidans species.</title>
        <authorList>
            <person name="Oliveira G."/>
            <person name="Nunes G."/>
            <person name="Oliveira R."/>
            <person name="Araujo F."/>
            <person name="Salim A."/>
            <person name="Scholte L."/>
            <person name="Morais D."/>
            <person name="Nancucheo I."/>
            <person name="Johnson D.B."/>
            <person name="Grail B."/>
            <person name="Bittencourt J."/>
            <person name="Valadares R."/>
        </authorList>
    </citation>
    <scope>NUCLEOTIDE SEQUENCE [LARGE SCALE GENOMIC DNA]</scope>
    <source>
        <strain evidence="2 3">Y002</strain>
    </source>
</reference>
<evidence type="ECO:0000313" key="3">
    <source>
        <dbReference type="Proteomes" id="UP000245380"/>
    </source>
</evidence>
<dbReference type="SUPFAM" id="SSF54637">
    <property type="entry name" value="Thioesterase/thiol ester dehydrase-isomerase"/>
    <property type="match status" value="1"/>
</dbReference>
<sequence length="145" mass="16367">MSDDVIGRWSTPVANLVERGAVRKFADAIGDFNPLYRDDQAAKQSRYGRMIAPPTFSRTFDYGTIEGFELQKDGLIHGEQAFHFERPIYVGEEVLCSMRVADTYTRNGGSGRMTFYLLEQKGESKQGELIFTAKMNVIWREGGAL</sequence>